<dbReference type="FunCoup" id="A0A6P5IYX6">
    <property type="interactions" value="50"/>
</dbReference>
<protein>
    <submittedName>
        <fullName evidence="4">Epithelial-stromal interaction protein 1</fullName>
    </submittedName>
</protein>
<name>A0A6P5IYX6_PHACI</name>
<evidence type="ECO:0000256" key="1">
    <source>
        <dbReference type="SAM" id="MobiDB-lite"/>
    </source>
</evidence>
<evidence type="ECO:0000313" key="4">
    <source>
        <dbReference type="RefSeq" id="XP_020823779.1"/>
    </source>
</evidence>
<keyword evidence="3" id="KW-1185">Reference proteome</keyword>
<sequence>MQVELILFRLVSLLPRAALNRSSGRSTPRTREPEEAAAWKSGVLNKLLGCEPGVEKSKHKSGFFPAAFVFPSRPESPREPATSCLGVLFPDGLHELPAGALRPCPPRRPTDHVQPNQGSFLAAAFSSPAAWDTAGRRPELGLPQGRRLSPGASHEDPSLESSGPGHRTQEHMAGFTVIAPDQIRRDKITRIAKKELEDLEKWKQQQRSKPIHSKPNKLGGNQSEAEARKKQQCQLLQSKYQQKLKREECIRIQKEMEEAKLQAVKAIQREKSNKLEEKRRLQERQRREVFNDQPPCKSSEFLSSLEPKVPPRSNRQTSHPDTQCTMWKLLALPKDHNLAKNEVLKNTLKEQENQKLHKMKDEQCKKGELLEFKRQWQEEERTKARQREQRRVNNAFLDRIEGKSQPSGPHQFGGFGNMNCGRGWGI</sequence>
<accession>A0A6P5IYX6</accession>
<reference evidence="4" key="1">
    <citation type="submission" date="2025-08" db="UniProtKB">
        <authorList>
            <consortium name="RefSeq"/>
        </authorList>
    </citation>
    <scope>IDENTIFICATION</scope>
    <source>
        <tissue evidence="4">Spleen</tissue>
    </source>
</reference>
<dbReference type="InParanoid" id="A0A6P5IYX6"/>
<feature type="region of interest" description="Disordered" evidence="1">
    <location>
        <begin position="200"/>
        <end position="230"/>
    </location>
</feature>
<feature type="compositionally biased region" description="Basic and acidic residues" evidence="1">
    <location>
        <begin position="273"/>
        <end position="290"/>
    </location>
</feature>
<proteinExistence type="predicted"/>
<dbReference type="InterPro" id="IPR026185">
    <property type="entry name" value="EPSTI1"/>
</dbReference>
<dbReference type="Proteomes" id="UP000515140">
    <property type="component" value="Unplaced"/>
</dbReference>
<dbReference type="KEGG" id="pcw:110195374"/>
<feature type="signal peptide" evidence="2">
    <location>
        <begin position="1"/>
        <end position="19"/>
    </location>
</feature>
<feature type="region of interest" description="Disordered" evidence="1">
    <location>
        <begin position="273"/>
        <end position="320"/>
    </location>
</feature>
<evidence type="ECO:0000313" key="3">
    <source>
        <dbReference type="Proteomes" id="UP000515140"/>
    </source>
</evidence>
<dbReference type="AlphaFoldDB" id="A0A6P5IYX6"/>
<feature type="chain" id="PRO_5027582916" evidence="2">
    <location>
        <begin position="20"/>
        <end position="426"/>
    </location>
</feature>
<dbReference type="PANTHER" id="PTHR22529:SF1">
    <property type="entry name" value="EPITHELIAL-STROMAL INTERACTION PROTEIN 1"/>
    <property type="match status" value="1"/>
</dbReference>
<feature type="compositionally biased region" description="Basic residues" evidence="1">
    <location>
        <begin position="204"/>
        <end position="215"/>
    </location>
</feature>
<dbReference type="CTD" id="94240"/>
<dbReference type="PANTHER" id="PTHR22529">
    <property type="entry name" value="EPITHELIAL-STROMAL INTERACTION PROTEIN 1"/>
    <property type="match status" value="1"/>
</dbReference>
<evidence type="ECO:0000256" key="2">
    <source>
        <dbReference type="SAM" id="SignalP"/>
    </source>
</evidence>
<dbReference type="GeneID" id="110195374"/>
<dbReference type="RefSeq" id="XP_020823779.1">
    <property type="nucleotide sequence ID" value="XM_020968120.1"/>
</dbReference>
<keyword evidence="2" id="KW-0732">Signal</keyword>
<feature type="region of interest" description="Disordered" evidence="1">
    <location>
        <begin position="133"/>
        <end position="169"/>
    </location>
</feature>
<gene>
    <name evidence="4" type="primary">EPSTI1</name>
</gene>
<organism evidence="3 4">
    <name type="scientific">Phascolarctos cinereus</name>
    <name type="common">Koala</name>
    <dbReference type="NCBI Taxonomy" id="38626"/>
    <lineage>
        <taxon>Eukaryota</taxon>
        <taxon>Metazoa</taxon>
        <taxon>Chordata</taxon>
        <taxon>Craniata</taxon>
        <taxon>Vertebrata</taxon>
        <taxon>Euteleostomi</taxon>
        <taxon>Mammalia</taxon>
        <taxon>Metatheria</taxon>
        <taxon>Diprotodontia</taxon>
        <taxon>Phascolarctidae</taxon>
        <taxon>Phascolarctos</taxon>
    </lineage>
</organism>